<dbReference type="Proteomes" id="UP000886998">
    <property type="component" value="Unassembled WGS sequence"/>
</dbReference>
<dbReference type="Pfam" id="PF13855">
    <property type="entry name" value="LRR_8"/>
    <property type="match status" value="1"/>
</dbReference>
<dbReference type="InterPro" id="IPR003591">
    <property type="entry name" value="Leu-rich_rpt_typical-subtyp"/>
</dbReference>
<keyword evidence="7" id="KW-0677">Repeat</keyword>
<keyword evidence="12" id="KW-0407">Ion channel</keyword>
<evidence type="ECO:0000256" key="11">
    <source>
        <dbReference type="ARBA" id="ARBA00023157"/>
    </source>
</evidence>
<gene>
    <name evidence="13" type="ORF">TNIN_303671</name>
</gene>
<evidence type="ECO:0000256" key="3">
    <source>
        <dbReference type="ARBA" id="ARBA00022475"/>
    </source>
</evidence>
<evidence type="ECO:0000256" key="10">
    <source>
        <dbReference type="ARBA" id="ARBA00023136"/>
    </source>
</evidence>
<keyword evidence="9" id="KW-0406">Ion transport</keyword>
<evidence type="ECO:0000256" key="1">
    <source>
        <dbReference type="ARBA" id="ARBA00004162"/>
    </source>
</evidence>
<name>A0A8X6IGF5_9ARAC</name>
<evidence type="ECO:0000256" key="8">
    <source>
        <dbReference type="ARBA" id="ARBA00022989"/>
    </source>
</evidence>
<dbReference type="PANTHER" id="PTHR46473">
    <property type="entry name" value="GH08155P"/>
    <property type="match status" value="1"/>
</dbReference>
<keyword evidence="3" id="KW-1003">Cell membrane</keyword>
<dbReference type="PROSITE" id="PS51450">
    <property type="entry name" value="LRR"/>
    <property type="match status" value="1"/>
</dbReference>
<dbReference type="InterPro" id="IPR001611">
    <property type="entry name" value="Leu-rich_rpt"/>
</dbReference>
<evidence type="ECO:0000313" key="14">
    <source>
        <dbReference type="Proteomes" id="UP000886998"/>
    </source>
</evidence>
<dbReference type="InterPro" id="IPR051432">
    <property type="entry name" value="KCNMA1_auxiliary"/>
</dbReference>
<dbReference type="InterPro" id="IPR032675">
    <property type="entry name" value="LRR_dom_sf"/>
</dbReference>
<keyword evidence="4" id="KW-0433">Leucine-rich repeat</keyword>
<evidence type="ECO:0000256" key="12">
    <source>
        <dbReference type="ARBA" id="ARBA00023303"/>
    </source>
</evidence>
<evidence type="ECO:0000256" key="9">
    <source>
        <dbReference type="ARBA" id="ARBA00023065"/>
    </source>
</evidence>
<evidence type="ECO:0000256" key="2">
    <source>
        <dbReference type="ARBA" id="ARBA00022448"/>
    </source>
</evidence>
<dbReference type="OrthoDB" id="6515702at2759"/>
<comment type="caution">
    <text evidence="13">The sequence shown here is derived from an EMBL/GenBank/DDBJ whole genome shotgun (WGS) entry which is preliminary data.</text>
</comment>
<accession>A0A8X6IGF5</accession>
<keyword evidence="11" id="KW-1015">Disulfide bond</keyword>
<keyword evidence="10" id="KW-0472">Membrane</keyword>
<evidence type="ECO:0000256" key="7">
    <source>
        <dbReference type="ARBA" id="ARBA00022737"/>
    </source>
</evidence>
<dbReference type="GO" id="GO:0034220">
    <property type="term" value="P:monoatomic ion transmembrane transport"/>
    <property type="evidence" value="ECO:0007669"/>
    <property type="project" value="UniProtKB-KW"/>
</dbReference>
<keyword evidence="8" id="KW-1133">Transmembrane helix</keyword>
<dbReference type="SMART" id="SM00369">
    <property type="entry name" value="LRR_TYP"/>
    <property type="match status" value="3"/>
</dbReference>
<dbReference type="Pfam" id="PF13516">
    <property type="entry name" value="LRR_6"/>
    <property type="match status" value="1"/>
</dbReference>
<evidence type="ECO:0000256" key="6">
    <source>
        <dbReference type="ARBA" id="ARBA00022729"/>
    </source>
</evidence>
<reference evidence="13" key="1">
    <citation type="submission" date="2020-08" db="EMBL/GenBank/DDBJ databases">
        <title>Multicomponent nature underlies the extraordinary mechanical properties of spider dragline silk.</title>
        <authorList>
            <person name="Kono N."/>
            <person name="Nakamura H."/>
            <person name="Mori M."/>
            <person name="Yoshida Y."/>
            <person name="Ohtoshi R."/>
            <person name="Malay A.D."/>
            <person name="Moran D.A.P."/>
            <person name="Tomita M."/>
            <person name="Numata K."/>
            <person name="Arakawa K."/>
        </authorList>
    </citation>
    <scope>NUCLEOTIDE SEQUENCE</scope>
</reference>
<evidence type="ECO:0000256" key="5">
    <source>
        <dbReference type="ARBA" id="ARBA00022692"/>
    </source>
</evidence>
<proteinExistence type="predicted"/>
<dbReference type="GO" id="GO:0005886">
    <property type="term" value="C:plasma membrane"/>
    <property type="evidence" value="ECO:0007669"/>
    <property type="project" value="UniProtKB-SubCell"/>
</dbReference>
<keyword evidence="2" id="KW-0813">Transport</keyword>
<keyword evidence="14" id="KW-1185">Reference proteome</keyword>
<dbReference type="AlphaFoldDB" id="A0A8X6IGF5"/>
<evidence type="ECO:0000313" key="13">
    <source>
        <dbReference type="EMBL" id="GFS44712.1"/>
    </source>
</evidence>
<dbReference type="EMBL" id="BMAV01025788">
    <property type="protein sequence ID" value="GFS44712.1"/>
    <property type="molecule type" value="Genomic_DNA"/>
</dbReference>
<dbReference type="SUPFAM" id="SSF52058">
    <property type="entry name" value="L domain-like"/>
    <property type="match status" value="1"/>
</dbReference>
<protein>
    <submittedName>
        <fullName evidence="13">Uncharacterized protein</fullName>
    </submittedName>
</protein>
<organism evidence="13 14">
    <name type="scientific">Trichonephila inaurata madagascariensis</name>
    <dbReference type="NCBI Taxonomy" id="2747483"/>
    <lineage>
        <taxon>Eukaryota</taxon>
        <taxon>Metazoa</taxon>
        <taxon>Ecdysozoa</taxon>
        <taxon>Arthropoda</taxon>
        <taxon>Chelicerata</taxon>
        <taxon>Arachnida</taxon>
        <taxon>Araneae</taxon>
        <taxon>Araneomorphae</taxon>
        <taxon>Entelegynae</taxon>
        <taxon>Araneoidea</taxon>
        <taxon>Nephilidae</taxon>
        <taxon>Trichonephila</taxon>
        <taxon>Trichonephila inaurata</taxon>
    </lineage>
</organism>
<comment type="subcellular location">
    <subcellularLocation>
        <location evidence="1">Cell membrane</location>
        <topology evidence="1">Single-pass membrane protein</topology>
    </subcellularLocation>
</comment>
<keyword evidence="5" id="KW-0812">Transmembrane</keyword>
<evidence type="ECO:0000256" key="4">
    <source>
        <dbReference type="ARBA" id="ARBA00022614"/>
    </source>
</evidence>
<dbReference type="PANTHER" id="PTHR46473:SF23">
    <property type="entry name" value="GH08155P"/>
    <property type="match status" value="1"/>
</dbReference>
<sequence length="141" mass="16145">MWSLKWLNLGGNPYLNVSSNTFINAMPALSELILSDNNLQDLDPYLLKNFRKLYKLCLNGNHLSDIPRYFLSPTRSLKVLELADNDLTSVEDLFPENQQHSVINYLKTVRLDGNQLKSIRFGASAKSISHLDLSWNQIHDI</sequence>
<dbReference type="Gene3D" id="3.80.10.10">
    <property type="entry name" value="Ribonuclease Inhibitor"/>
    <property type="match status" value="1"/>
</dbReference>
<keyword evidence="6" id="KW-0732">Signal</keyword>